<reference evidence="3" key="1">
    <citation type="submission" date="2012-02" db="EMBL/GenBank/DDBJ databases">
        <title>The complete genome of Frateuria aurantia DSM 6220.</title>
        <authorList>
            <consortium name="US DOE Joint Genome Institute (JGI-PGF)"/>
            <person name="Lucas S."/>
            <person name="Copeland A."/>
            <person name="Lapidus A."/>
            <person name="Glavina del Rio T."/>
            <person name="Dalin E."/>
            <person name="Tice H."/>
            <person name="Bruce D."/>
            <person name="Goodwin L."/>
            <person name="Pitluck S."/>
            <person name="Peters L."/>
            <person name="Ovchinnikova G."/>
            <person name="Teshima H."/>
            <person name="Kyrpides N."/>
            <person name="Mavromatis K."/>
            <person name="Ivanova N."/>
            <person name="Brettin T."/>
            <person name="Detter J.C."/>
            <person name="Han C."/>
            <person name="Larimer F."/>
            <person name="Land M."/>
            <person name="Hauser L."/>
            <person name="Markowitz V."/>
            <person name="Cheng J.-F."/>
            <person name="Hugenholtz P."/>
            <person name="Woyke T."/>
            <person name="Wu D."/>
            <person name="Brambilla E."/>
            <person name="Klenk H.-P."/>
            <person name="Eisen J.A."/>
        </authorList>
    </citation>
    <scope>NUCLEOTIDE SEQUENCE</scope>
    <source>
        <strain evidence="3">DSM 6220</strain>
    </source>
</reference>
<protein>
    <recommendedName>
        <fullName evidence="2">Toprim domain-containing protein</fullName>
    </recommendedName>
</protein>
<dbReference type="InterPro" id="IPR034154">
    <property type="entry name" value="TOPRIM_DnaG/twinkle"/>
</dbReference>
<dbReference type="EMBL" id="CP003350">
    <property type="protein sequence ID" value="AFC87390.1"/>
    <property type="molecule type" value="Genomic_DNA"/>
</dbReference>
<dbReference type="eggNOG" id="COG4643">
    <property type="taxonomic scope" value="Bacteria"/>
</dbReference>
<evidence type="ECO:0000313" key="3">
    <source>
        <dbReference type="EMBL" id="AFC87390.1"/>
    </source>
</evidence>
<dbReference type="AlphaFoldDB" id="H8L3M1"/>
<feature type="domain" description="Toprim" evidence="2">
    <location>
        <begin position="198"/>
        <end position="290"/>
    </location>
</feature>
<evidence type="ECO:0000256" key="1">
    <source>
        <dbReference type="SAM" id="Coils"/>
    </source>
</evidence>
<proteinExistence type="predicted"/>
<name>H8L3M1_FRAAD</name>
<accession>H8L3M1</accession>
<dbReference type="STRING" id="767434.Fraau_3062"/>
<organism evidence="3 4">
    <name type="scientific">Frateuria aurantia (strain ATCC 33424 / DSM 6220 / KCTC 2777 / LMG 1558 / NBRC 3245 / NCIMB 13370)</name>
    <name type="common">Acetobacter aurantius</name>
    <dbReference type="NCBI Taxonomy" id="767434"/>
    <lineage>
        <taxon>Bacteria</taxon>
        <taxon>Pseudomonadati</taxon>
        <taxon>Pseudomonadota</taxon>
        <taxon>Gammaproteobacteria</taxon>
        <taxon>Lysobacterales</taxon>
        <taxon>Rhodanobacteraceae</taxon>
        <taxon>Frateuria</taxon>
    </lineage>
</organism>
<dbReference type="InterPro" id="IPR006171">
    <property type="entry name" value="TOPRIM_dom"/>
</dbReference>
<evidence type="ECO:0000313" key="4">
    <source>
        <dbReference type="Proteomes" id="UP000005234"/>
    </source>
</evidence>
<dbReference type="Proteomes" id="UP000005234">
    <property type="component" value="Chromosome"/>
</dbReference>
<dbReference type="Pfam" id="PF13362">
    <property type="entry name" value="Toprim_3"/>
    <property type="match status" value="1"/>
</dbReference>
<dbReference type="RefSeq" id="WP_014404393.1">
    <property type="nucleotide sequence ID" value="NC_017033.1"/>
</dbReference>
<dbReference type="KEGG" id="fau:Fraau_3062"/>
<dbReference type="OrthoDB" id="110640at2"/>
<dbReference type="HOGENOM" id="CLU_034830_1_0_6"/>
<feature type="coiled-coil region" evidence="1">
    <location>
        <begin position="78"/>
        <end position="105"/>
    </location>
</feature>
<dbReference type="CDD" id="cd01029">
    <property type="entry name" value="TOPRIM_primases"/>
    <property type="match status" value="1"/>
</dbReference>
<keyword evidence="4" id="KW-1185">Reference proteome</keyword>
<keyword evidence="1" id="KW-0175">Coiled coil</keyword>
<evidence type="ECO:0000259" key="2">
    <source>
        <dbReference type="Pfam" id="PF13362"/>
    </source>
</evidence>
<gene>
    <name evidence="3" type="ordered locus">Fraau_3062</name>
</gene>
<sequence length="310" mass="33257">MSRYTGNLLSDTLAAMRLHGICPTEPSRLRLDGVLCRFHDEGDRRDKRNGWAIVYADAERPVVVFGSWRKGEQHTAVLGDASRAMTAAERERQRLAIEQAQAARDAESRHRQRRAAVHARDEWLAARPASPLHPYLQRKGVTADGLRESAGKLLVPMHDAGGQLVNLQRIRSDGEKRFLSGGAVKGCHCLIGTVGPALLVAEGVATAKTLHAETGLPVAIAFSAGNLLAVTKIMRRRYPQAAITICADNDAKPDGSNPGLEAAELAARATGARVAVPPIPGDFNDYATTCAAQGGTPEAIEVKPNEPAFK</sequence>